<dbReference type="RefSeq" id="WP_187683650.1">
    <property type="nucleotide sequence ID" value="NZ_AP023396.1"/>
</dbReference>
<keyword evidence="2" id="KW-1185">Reference proteome</keyword>
<dbReference type="EMBL" id="AP023396">
    <property type="protein sequence ID" value="BCK56610.1"/>
    <property type="molecule type" value="Genomic_DNA"/>
</dbReference>
<dbReference type="Proteomes" id="UP000516173">
    <property type="component" value="Chromosome"/>
</dbReference>
<organism evidence="1 2">
    <name type="scientific">Nocardia wallacei</name>
    <dbReference type="NCBI Taxonomy" id="480035"/>
    <lineage>
        <taxon>Bacteria</taxon>
        <taxon>Bacillati</taxon>
        <taxon>Actinomycetota</taxon>
        <taxon>Actinomycetes</taxon>
        <taxon>Mycobacteriales</taxon>
        <taxon>Nocardiaceae</taxon>
        <taxon>Nocardia</taxon>
    </lineage>
</organism>
<dbReference type="KEGG" id="nwl:NWFMUON74_43820"/>
<gene>
    <name evidence="1" type="ORF">NWFMUON74_43820</name>
</gene>
<sequence>MSELNPIALQKALHGVNYPCDRDGLVAAARNNGADQNVVGTLEKLPRQSYSGPDAVTKAVF</sequence>
<proteinExistence type="predicted"/>
<accession>A0A7G1KNE3</accession>
<reference evidence="1 2" key="1">
    <citation type="submission" date="2020-08" db="EMBL/GenBank/DDBJ databases">
        <title>Genome Sequencing of Nocardia wallacei strain FMUON74 and assembly.</title>
        <authorList>
            <person name="Toyokawa M."/>
            <person name="Uesaka K."/>
        </authorList>
    </citation>
    <scope>NUCLEOTIDE SEQUENCE [LARGE SCALE GENOMIC DNA]</scope>
    <source>
        <strain evidence="1 2">FMUON74</strain>
    </source>
</reference>
<name>A0A7G1KNE3_9NOCA</name>
<evidence type="ECO:0000313" key="1">
    <source>
        <dbReference type="EMBL" id="BCK56610.1"/>
    </source>
</evidence>
<protein>
    <recommendedName>
        <fullName evidence="3">DUF2795 domain-containing protein</fullName>
    </recommendedName>
</protein>
<dbReference type="AlphaFoldDB" id="A0A7G1KNE3"/>
<dbReference type="Pfam" id="PF11387">
    <property type="entry name" value="DUF2795"/>
    <property type="match status" value="1"/>
</dbReference>
<dbReference type="InterPro" id="IPR021527">
    <property type="entry name" value="DUF2795"/>
</dbReference>
<evidence type="ECO:0008006" key="3">
    <source>
        <dbReference type="Google" id="ProtNLM"/>
    </source>
</evidence>
<dbReference type="GeneID" id="80348847"/>
<evidence type="ECO:0000313" key="2">
    <source>
        <dbReference type="Proteomes" id="UP000516173"/>
    </source>
</evidence>